<name>A0ACA9PUX7_9GLOM</name>
<organism evidence="1 2">
    <name type="scientific">Acaulospora colombiana</name>
    <dbReference type="NCBI Taxonomy" id="27376"/>
    <lineage>
        <taxon>Eukaryota</taxon>
        <taxon>Fungi</taxon>
        <taxon>Fungi incertae sedis</taxon>
        <taxon>Mucoromycota</taxon>
        <taxon>Glomeromycotina</taxon>
        <taxon>Glomeromycetes</taxon>
        <taxon>Diversisporales</taxon>
        <taxon>Acaulosporaceae</taxon>
        <taxon>Acaulospora</taxon>
    </lineage>
</organism>
<keyword evidence="2" id="KW-1185">Reference proteome</keyword>
<dbReference type="EMBL" id="CAJVPT010038696">
    <property type="protein sequence ID" value="CAG8720799.1"/>
    <property type="molecule type" value="Genomic_DNA"/>
</dbReference>
<gene>
    <name evidence="1" type="ORF">ACOLOM_LOCUS11127</name>
</gene>
<comment type="caution">
    <text evidence="1">The sequence shown here is derived from an EMBL/GenBank/DDBJ whole genome shotgun (WGS) entry which is preliminary data.</text>
</comment>
<proteinExistence type="predicted"/>
<dbReference type="Proteomes" id="UP000789525">
    <property type="component" value="Unassembled WGS sequence"/>
</dbReference>
<reference evidence="1" key="1">
    <citation type="submission" date="2021-06" db="EMBL/GenBank/DDBJ databases">
        <authorList>
            <person name="Kallberg Y."/>
            <person name="Tangrot J."/>
            <person name="Rosling A."/>
        </authorList>
    </citation>
    <scope>NUCLEOTIDE SEQUENCE</scope>
    <source>
        <strain evidence="1">CL356</strain>
    </source>
</reference>
<sequence length="483" mass="54451">MILKLSFTQPLPDEEVKAIQILSQAIRDAPQSFNLLHVQCDFLRKKGKNDWALQLAQQAVNCAPSEFVTWAKLTEVYIELGQYDRTHLPVKQYIADSQILDGDGLEEDTDPALLRLPAPALRGTFAKAYELLCRLVSEIGWDELLKTRSAVFVMEEEYRNQKAKAAADAAEAAEREQQVNGTTENGGPRDSLLTAVEGEADAEGEDDNASTKGMVSPTKSNAADGEETARTSTDDTNTLESEPTKNDEHEPPPSAQAEGPKKSKFASGGGISKPTRAASEVDEAEEEERKREANGEAMTLNSKRLCERWLDNMFMCLYEDLRVWTIFRAEVAHFKNHRQAYRKTGSEWEILGDLGTRLLHREEAKEAYQRCLDIKFSAKAWMKLLEIYADEGDLQRTLNSAIRLTAYQHRWYFEMAVCIPRYDGDNDADVSLVPHGRCAPNLQARANTRSRQDIVHTLEHGLTGRYPQNRGKLSIIWQNVPYR</sequence>
<feature type="non-terminal residue" evidence="1">
    <location>
        <position position="483"/>
    </location>
</feature>
<evidence type="ECO:0000313" key="1">
    <source>
        <dbReference type="EMBL" id="CAG8720799.1"/>
    </source>
</evidence>
<accession>A0ACA9PUX7</accession>
<protein>
    <submittedName>
        <fullName evidence="1">14883_t:CDS:1</fullName>
    </submittedName>
</protein>
<evidence type="ECO:0000313" key="2">
    <source>
        <dbReference type="Proteomes" id="UP000789525"/>
    </source>
</evidence>